<comment type="caution">
    <text evidence="1">The sequence shown here is derived from an EMBL/GenBank/DDBJ whole genome shotgun (WGS) entry which is preliminary data.</text>
</comment>
<dbReference type="Proteomes" id="UP000823775">
    <property type="component" value="Unassembled WGS sequence"/>
</dbReference>
<dbReference type="EMBL" id="JACEIK010000477">
    <property type="protein sequence ID" value="MCD7457780.1"/>
    <property type="molecule type" value="Genomic_DNA"/>
</dbReference>
<name>A0ABS8SG39_DATST</name>
<gene>
    <name evidence="1" type="ORF">HAX54_036158</name>
</gene>
<evidence type="ECO:0000313" key="2">
    <source>
        <dbReference type="Proteomes" id="UP000823775"/>
    </source>
</evidence>
<keyword evidence="2" id="KW-1185">Reference proteome</keyword>
<sequence>MVRNRGRSGDVVRWAVGRSGTRKKKREREGCWGGWDVVEATVCFPGEEGQRKREERVRRRWRLWSFPGCWSRWVYEEHERGLVKMEVLRRFGVAAVRRSRRPETDRWVESSINWVVRMGYWVRN</sequence>
<reference evidence="1 2" key="1">
    <citation type="journal article" date="2021" name="BMC Genomics">
        <title>Datura genome reveals duplications of psychoactive alkaloid biosynthetic genes and high mutation rate following tissue culture.</title>
        <authorList>
            <person name="Rajewski A."/>
            <person name="Carter-House D."/>
            <person name="Stajich J."/>
            <person name="Litt A."/>
        </authorList>
    </citation>
    <scope>NUCLEOTIDE SEQUENCE [LARGE SCALE GENOMIC DNA]</scope>
    <source>
        <strain evidence="1">AR-01</strain>
    </source>
</reference>
<evidence type="ECO:0000313" key="1">
    <source>
        <dbReference type="EMBL" id="MCD7457780.1"/>
    </source>
</evidence>
<proteinExistence type="predicted"/>
<organism evidence="1 2">
    <name type="scientific">Datura stramonium</name>
    <name type="common">Jimsonweed</name>
    <name type="synonym">Common thornapple</name>
    <dbReference type="NCBI Taxonomy" id="4076"/>
    <lineage>
        <taxon>Eukaryota</taxon>
        <taxon>Viridiplantae</taxon>
        <taxon>Streptophyta</taxon>
        <taxon>Embryophyta</taxon>
        <taxon>Tracheophyta</taxon>
        <taxon>Spermatophyta</taxon>
        <taxon>Magnoliopsida</taxon>
        <taxon>eudicotyledons</taxon>
        <taxon>Gunneridae</taxon>
        <taxon>Pentapetalae</taxon>
        <taxon>asterids</taxon>
        <taxon>lamiids</taxon>
        <taxon>Solanales</taxon>
        <taxon>Solanaceae</taxon>
        <taxon>Solanoideae</taxon>
        <taxon>Datureae</taxon>
        <taxon>Datura</taxon>
    </lineage>
</organism>
<protein>
    <submittedName>
        <fullName evidence="1">Uncharacterized protein</fullName>
    </submittedName>
</protein>
<accession>A0ABS8SG39</accession>